<comment type="caution">
    <text evidence="2">The sequence shown here is derived from an EMBL/GenBank/DDBJ whole genome shotgun (WGS) entry which is preliminary data.</text>
</comment>
<keyword evidence="1" id="KW-0732">Signal</keyword>
<accession>A0A8X6TRN6</accession>
<dbReference type="AlphaFoldDB" id="A0A8X6TRN6"/>
<dbReference type="OrthoDB" id="10447549at2759"/>
<dbReference type="Proteomes" id="UP000887013">
    <property type="component" value="Unassembled WGS sequence"/>
</dbReference>
<organism evidence="2 3">
    <name type="scientific">Nephila pilipes</name>
    <name type="common">Giant wood spider</name>
    <name type="synonym">Nephila maculata</name>
    <dbReference type="NCBI Taxonomy" id="299642"/>
    <lineage>
        <taxon>Eukaryota</taxon>
        <taxon>Metazoa</taxon>
        <taxon>Ecdysozoa</taxon>
        <taxon>Arthropoda</taxon>
        <taxon>Chelicerata</taxon>
        <taxon>Arachnida</taxon>
        <taxon>Araneae</taxon>
        <taxon>Araneomorphae</taxon>
        <taxon>Entelegynae</taxon>
        <taxon>Araneoidea</taxon>
        <taxon>Nephilidae</taxon>
        <taxon>Nephila</taxon>
    </lineage>
</organism>
<name>A0A8X6TRN6_NEPPI</name>
<evidence type="ECO:0000313" key="3">
    <source>
        <dbReference type="Proteomes" id="UP000887013"/>
    </source>
</evidence>
<gene>
    <name evidence="2" type="ORF">NPIL_91701</name>
</gene>
<evidence type="ECO:0000313" key="2">
    <source>
        <dbReference type="EMBL" id="GFT36961.1"/>
    </source>
</evidence>
<feature type="chain" id="PRO_5036462956" description="Secreted protein" evidence="1">
    <location>
        <begin position="31"/>
        <end position="89"/>
    </location>
</feature>
<feature type="signal peptide" evidence="1">
    <location>
        <begin position="1"/>
        <end position="30"/>
    </location>
</feature>
<proteinExistence type="predicted"/>
<sequence>MTSSLRSRNISKLHSLIILLMTSLIGEGEGSWQDGIQPLIRISQLGKSRFQFCATCVTYIPCLKNKEQLKGVRHGPYILFPILPRGLFA</sequence>
<keyword evidence="3" id="KW-1185">Reference proteome</keyword>
<protein>
    <recommendedName>
        <fullName evidence="4">Secreted protein</fullName>
    </recommendedName>
</protein>
<evidence type="ECO:0000256" key="1">
    <source>
        <dbReference type="SAM" id="SignalP"/>
    </source>
</evidence>
<reference evidence="2" key="1">
    <citation type="submission" date="2020-08" db="EMBL/GenBank/DDBJ databases">
        <title>Multicomponent nature underlies the extraordinary mechanical properties of spider dragline silk.</title>
        <authorList>
            <person name="Kono N."/>
            <person name="Nakamura H."/>
            <person name="Mori M."/>
            <person name="Yoshida Y."/>
            <person name="Ohtoshi R."/>
            <person name="Malay A.D."/>
            <person name="Moran D.A.P."/>
            <person name="Tomita M."/>
            <person name="Numata K."/>
            <person name="Arakawa K."/>
        </authorList>
    </citation>
    <scope>NUCLEOTIDE SEQUENCE</scope>
</reference>
<dbReference type="EMBL" id="BMAW01014000">
    <property type="protein sequence ID" value="GFT36961.1"/>
    <property type="molecule type" value="Genomic_DNA"/>
</dbReference>
<evidence type="ECO:0008006" key="4">
    <source>
        <dbReference type="Google" id="ProtNLM"/>
    </source>
</evidence>